<dbReference type="InterPro" id="IPR050775">
    <property type="entry name" value="FAD-binding_Monooxygenases"/>
</dbReference>
<comment type="caution">
    <text evidence="8">The sequence shown here is derived from an EMBL/GenBank/DDBJ whole genome shotgun (WGS) entry which is preliminary data.</text>
</comment>
<evidence type="ECO:0000256" key="3">
    <source>
        <dbReference type="ARBA" id="ARBA00022630"/>
    </source>
</evidence>
<keyword evidence="6" id="KW-0560">Oxidoreductase</keyword>
<dbReference type="GO" id="GO:0050661">
    <property type="term" value="F:NADP binding"/>
    <property type="evidence" value="ECO:0007669"/>
    <property type="project" value="InterPro"/>
</dbReference>
<evidence type="ECO:0000256" key="6">
    <source>
        <dbReference type="ARBA" id="ARBA00023002"/>
    </source>
</evidence>
<dbReference type="EMBL" id="MU404363">
    <property type="protein sequence ID" value="KAI1608330.1"/>
    <property type="molecule type" value="Genomic_DNA"/>
</dbReference>
<dbReference type="InterPro" id="IPR036188">
    <property type="entry name" value="FAD/NAD-bd_sf"/>
</dbReference>
<keyword evidence="4" id="KW-0274">FAD</keyword>
<evidence type="ECO:0000256" key="1">
    <source>
        <dbReference type="ARBA" id="ARBA00001974"/>
    </source>
</evidence>
<keyword evidence="7 8" id="KW-0503">Monooxygenase</keyword>
<evidence type="ECO:0000256" key="5">
    <source>
        <dbReference type="ARBA" id="ARBA00022857"/>
    </source>
</evidence>
<evidence type="ECO:0000313" key="9">
    <source>
        <dbReference type="Proteomes" id="UP001203852"/>
    </source>
</evidence>
<evidence type="ECO:0000256" key="7">
    <source>
        <dbReference type="ARBA" id="ARBA00023033"/>
    </source>
</evidence>
<dbReference type="InterPro" id="IPR020946">
    <property type="entry name" value="Flavin_mOase-like"/>
</dbReference>
<dbReference type="GO" id="GO:0004499">
    <property type="term" value="F:N,N-dimethylaniline monooxygenase activity"/>
    <property type="evidence" value="ECO:0007669"/>
    <property type="project" value="InterPro"/>
</dbReference>
<accession>A0AAN6DPC6</accession>
<sequence length="541" mass="62414">MGSMGEPRIPYVDVLIVGAGIGAFTLANRLRKNEFNVKVYERGSASGGIWHWNCYPGARVDSESPIYQLFDRELYEDFTFKERYCEWTELRRYFKHVEKKWNTDAYIEYHKNVETAVFQEDERLWYIKCSDGSQLHAQWFVPCVGFASKHYTPPFPGLENFRGDLYHTAQWPQQGVDFKGKRVALVGTGASGIQVAQEIGNSVKDLTIYQRTPNLCLPMRQWNLDPEVERKKKEDGEYERIFDLCRTTFAGFEYSTNERNTFQDSVTERDKFFQGLWSEGGFRPLLGAYKDMLTDPKANAEAYKFWRRTILPRVRDPEKQRLLAPEKPYHPFGTKRHSLETRFYEVVDQDHVDIIDVNENPLEEVTPTGLRTKKGLVEVDVVILATGFDSSTGSLAQMDIRGTTGGTVGDHWKDGLKTSMGIALPTFPNMLFLYGPQAPTAFANGPSCTQLQAEWVERLMKQCREDNIKRFEAKEDAQNIWGKRVHEQWYKTLFPLAKSSYTGSNIPGKRIEPMNWIGGLVTYMEELYKSLDNDYQGWHTA</sequence>
<dbReference type="Pfam" id="PF00743">
    <property type="entry name" value="FMO-like"/>
    <property type="match status" value="1"/>
</dbReference>
<dbReference type="Gene3D" id="3.50.50.60">
    <property type="entry name" value="FAD/NAD(P)-binding domain"/>
    <property type="match status" value="3"/>
</dbReference>
<evidence type="ECO:0000256" key="2">
    <source>
        <dbReference type="ARBA" id="ARBA00010139"/>
    </source>
</evidence>
<reference evidence="8" key="1">
    <citation type="journal article" date="2022" name="bioRxiv">
        <title>Deciphering the potential niche of two novel black yeast fungi from a biological soil crust based on their genomes, phenotypes, and melanin regulation.</title>
        <authorList>
            <consortium name="DOE Joint Genome Institute"/>
            <person name="Carr E.C."/>
            <person name="Barton Q."/>
            <person name="Grambo S."/>
            <person name="Sullivan M."/>
            <person name="Renfro C.M."/>
            <person name="Kuo A."/>
            <person name="Pangilinan J."/>
            <person name="Lipzen A."/>
            <person name="Keymanesh K."/>
            <person name="Savage E."/>
            <person name="Barry K."/>
            <person name="Grigoriev I.V."/>
            <person name="Riekhof W.R."/>
            <person name="Harris S.S."/>
        </authorList>
    </citation>
    <scope>NUCLEOTIDE SEQUENCE</scope>
    <source>
        <strain evidence="8">JF 03-4F</strain>
    </source>
</reference>
<organism evidence="8 9">
    <name type="scientific">Exophiala viscosa</name>
    <dbReference type="NCBI Taxonomy" id="2486360"/>
    <lineage>
        <taxon>Eukaryota</taxon>
        <taxon>Fungi</taxon>
        <taxon>Dikarya</taxon>
        <taxon>Ascomycota</taxon>
        <taxon>Pezizomycotina</taxon>
        <taxon>Eurotiomycetes</taxon>
        <taxon>Chaetothyriomycetidae</taxon>
        <taxon>Chaetothyriales</taxon>
        <taxon>Herpotrichiellaceae</taxon>
        <taxon>Exophiala</taxon>
    </lineage>
</organism>
<dbReference type="SUPFAM" id="SSF51905">
    <property type="entry name" value="FAD/NAD(P)-binding domain"/>
    <property type="match status" value="2"/>
</dbReference>
<comment type="cofactor">
    <cofactor evidence="1">
        <name>FAD</name>
        <dbReference type="ChEBI" id="CHEBI:57692"/>
    </cofactor>
</comment>
<comment type="similarity">
    <text evidence="2">Belongs to the FAD-binding monooxygenase family.</text>
</comment>
<dbReference type="Proteomes" id="UP001203852">
    <property type="component" value="Unassembled WGS sequence"/>
</dbReference>
<proteinExistence type="inferred from homology"/>
<protein>
    <submittedName>
        <fullName evidence="8">Cyclohexanone monooxygenase</fullName>
    </submittedName>
</protein>
<name>A0AAN6DPC6_9EURO</name>
<evidence type="ECO:0000313" key="8">
    <source>
        <dbReference type="EMBL" id="KAI1608330.1"/>
    </source>
</evidence>
<keyword evidence="5" id="KW-0521">NADP</keyword>
<keyword evidence="3" id="KW-0285">Flavoprotein</keyword>
<dbReference type="PANTHER" id="PTHR43098">
    <property type="entry name" value="L-ORNITHINE N(5)-MONOOXYGENASE-RELATED"/>
    <property type="match status" value="1"/>
</dbReference>
<dbReference type="GO" id="GO:0050660">
    <property type="term" value="F:flavin adenine dinucleotide binding"/>
    <property type="evidence" value="ECO:0007669"/>
    <property type="project" value="InterPro"/>
</dbReference>
<gene>
    <name evidence="8" type="ORF">EDD36DRAFT_482724</name>
</gene>
<keyword evidence="9" id="KW-1185">Reference proteome</keyword>
<evidence type="ECO:0000256" key="4">
    <source>
        <dbReference type="ARBA" id="ARBA00022827"/>
    </source>
</evidence>
<dbReference type="AlphaFoldDB" id="A0AAN6DPC6"/>
<dbReference type="PANTHER" id="PTHR43098:SF3">
    <property type="entry name" value="L-ORNITHINE N(5)-MONOOXYGENASE-RELATED"/>
    <property type="match status" value="1"/>
</dbReference>